<evidence type="ECO:0000256" key="2">
    <source>
        <dbReference type="ARBA" id="ARBA00022643"/>
    </source>
</evidence>
<proteinExistence type="predicted"/>
<organism evidence="4 5">
    <name type="scientific">Devosia ginsengisoli</name>
    <dbReference type="NCBI Taxonomy" id="400770"/>
    <lineage>
        <taxon>Bacteria</taxon>
        <taxon>Pseudomonadati</taxon>
        <taxon>Pseudomonadota</taxon>
        <taxon>Alphaproteobacteria</taxon>
        <taxon>Hyphomicrobiales</taxon>
        <taxon>Devosiaceae</taxon>
        <taxon>Devosia</taxon>
    </lineage>
</organism>
<evidence type="ECO:0000256" key="1">
    <source>
        <dbReference type="ARBA" id="ARBA00022630"/>
    </source>
</evidence>
<dbReference type="PANTHER" id="PTHR32332:SF20">
    <property type="entry name" value="2-NITROPROPANE DIOXYGENASE-LIKE PROTEIN"/>
    <property type="match status" value="1"/>
</dbReference>
<evidence type="ECO:0000313" key="4">
    <source>
        <dbReference type="EMBL" id="QDZ09674.1"/>
    </source>
</evidence>
<dbReference type="EMBL" id="CP042304">
    <property type="protein sequence ID" value="QDZ09674.1"/>
    <property type="molecule type" value="Genomic_DNA"/>
</dbReference>
<sequence>MTLPDSSACHLLGSKLPLVLAGMGGVARSDLVAAVTASGGFGFLGMVREPPELIEREVTRLRALGHSRFGVNIIPASTDPALLERQVSTLIALAVPVVCTFWTLDQQVTRRLRDAGIMVVHQVGSVDEAIEAARSGVEIVIAQGREAGGHVRGTRAIRDLLPEVADAVKIPVLAAGGMATGADLVTAMALGASGIVLGTALMATEESFAHAYHKQRLLAAEADDTVLTSSFHINWPPNAPTRVLKSAVTSGARGDPHASERLVIGDEEGRPIYLFSTDSPLRSMTGDFGSMALYAGTGIGYITAITSAADRLAQIVAEAETLLAIAPGTAETEPVELASSVCYAGEMSGAYMGEADLADDLSLLAAQMRAALRAALAQGMDPSASSQPPFAAKAATLASWALQMRRLATNESQGAALPPHPVVSARLPAQALILQSLGSLIPSISRPALRDQLVQLRLFLEGQGPAPSSLASSRGSAHPPP</sequence>
<gene>
    <name evidence="4" type="ORF">FPZ08_02255</name>
</gene>
<protein>
    <submittedName>
        <fullName evidence="4">Nitronate monooxygenase</fullName>
    </submittedName>
</protein>
<dbReference type="PANTHER" id="PTHR32332">
    <property type="entry name" value="2-NITROPROPANE DIOXYGENASE"/>
    <property type="match status" value="1"/>
</dbReference>
<dbReference type="InterPro" id="IPR013785">
    <property type="entry name" value="Aldolase_TIM"/>
</dbReference>
<keyword evidence="4" id="KW-0503">Monooxygenase</keyword>
<evidence type="ECO:0000313" key="5">
    <source>
        <dbReference type="Proteomes" id="UP000315364"/>
    </source>
</evidence>
<dbReference type="Gene3D" id="3.20.20.70">
    <property type="entry name" value="Aldolase class I"/>
    <property type="match status" value="1"/>
</dbReference>
<dbReference type="InterPro" id="IPR004136">
    <property type="entry name" value="NMO"/>
</dbReference>
<keyword evidence="3" id="KW-0560">Oxidoreductase</keyword>
<keyword evidence="5" id="KW-1185">Reference proteome</keyword>
<dbReference type="Pfam" id="PF03060">
    <property type="entry name" value="NMO"/>
    <property type="match status" value="1"/>
</dbReference>
<keyword evidence="1" id="KW-0285">Flavoprotein</keyword>
<accession>A0A5B8LPZ9</accession>
<dbReference type="KEGG" id="dea:FPZ08_02255"/>
<evidence type="ECO:0000256" key="3">
    <source>
        <dbReference type="ARBA" id="ARBA00023002"/>
    </source>
</evidence>
<dbReference type="OrthoDB" id="9778912at2"/>
<keyword evidence="2" id="KW-0288">FMN</keyword>
<dbReference type="AlphaFoldDB" id="A0A5B8LPZ9"/>
<dbReference type="SUPFAM" id="SSF51412">
    <property type="entry name" value="Inosine monophosphate dehydrogenase (IMPDH)"/>
    <property type="match status" value="1"/>
</dbReference>
<name>A0A5B8LPZ9_9HYPH</name>
<dbReference type="CDD" id="cd04730">
    <property type="entry name" value="NPD_like"/>
    <property type="match status" value="1"/>
</dbReference>
<dbReference type="RefSeq" id="WP_146288483.1">
    <property type="nucleotide sequence ID" value="NZ_CP042304.1"/>
</dbReference>
<dbReference type="Proteomes" id="UP000315364">
    <property type="component" value="Chromosome"/>
</dbReference>
<dbReference type="GO" id="GO:0018580">
    <property type="term" value="F:nitronate monooxygenase activity"/>
    <property type="evidence" value="ECO:0007669"/>
    <property type="project" value="InterPro"/>
</dbReference>
<reference evidence="4 5" key="1">
    <citation type="submission" date="2019-07" db="EMBL/GenBank/DDBJ databases">
        <title>Full genome sequence of Devosia sp. Gsoil 520.</title>
        <authorList>
            <person name="Im W.-T."/>
        </authorList>
    </citation>
    <scope>NUCLEOTIDE SEQUENCE [LARGE SCALE GENOMIC DNA]</scope>
    <source>
        <strain evidence="4 5">Gsoil 520</strain>
    </source>
</reference>